<dbReference type="PANTHER" id="PTHR43130:SF15">
    <property type="entry name" value="THIJ_PFPI FAMILY PROTEIN (AFU_ORTHOLOGUE AFUA_5G14240)"/>
    <property type="match status" value="1"/>
</dbReference>
<keyword evidence="3" id="KW-1185">Reference proteome</keyword>
<dbReference type="PANTHER" id="PTHR43130">
    <property type="entry name" value="ARAC-FAMILY TRANSCRIPTIONAL REGULATOR"/>
    <property type="match status" value="1"/>
</dbReference>
<dbReference type="AlphaFoldDB" id="A0AAD7J3S0"/>
<name>A0AAD7J3S0_9AGAR</name>
<keyword evidence="2" id="KW-0315">Glutamine amidotransferase</keyword>
<dbReference type="InterPro" id="IPR052158">
    <property type="entry name" value="INH-QAR"/>
</dbReference>
<sequence length="218" mass="23075">MPQTLTIAVCISDEVTLSDFITPSKSSPVSTTRTTRFSAPPWGTSLVSFQGRNAPTLNPTLTYGEAIATGRQFDVLWVPAGPGGDYRPGPGVALIPKEEIAFIAQQAPKAKYVMSVCAGTVQLALAGVLAGKRATTNKAFYRAIVAATPNNIEWVPKARWVVDGNVWTASGVTAGSDMALAFVEHLVGAKVARHIRGVVEIPQVTENDDPFAAFHGLV</sequence>
<dbReference type="Pfam" id="PF01965">
    <property type="entry name" value="DJ-1_PfpI"/>
    <property type="match status" value="1"/>
</dbReference>
<feature type="domain" description="DJ-1/PfpI" evidence="1">
    <location>
        <begin position="7"/>
        <end position="184"/>
    </location>
</feature>
<organism evidence="2 3">
    <name type="scientific">Mycena maculata</name>
    <dbReference type="NCBI Taxonomy" id="230809"/>
    <lineage>
        <taxon>Eukaryota</taxon>
        <taxon>Fungi</taxon>
        <taxon>Dikarya</taxon>
        <taxon>Basidiomycota</taxon>
        <taxon>Agaricomycotina</taxon>
        <taxon>Agaricomycetes</taxon>
        <taxon>Agaricomycetidae</taxon>
        <taxon>Agaricales</taxon>
        <taxon>Marasmiineae</taxon>
        <taxon>Mycenaceae</taxon>
        <taxon>Mycena</taxon>
    </lineage>
</organism>
<gene>
    <name evidence="2" type="ORF">DFH07DRAFT_868325</name>
</gene>
<evidence type="ECO:0000313" key="3">
    <source>
        <dbReference type="Proteomes" id="UP001215280"/>
    </source>
</evidence>
<reference evidence="2" key="1">
    <citation type="submission" date="2023-03" db="EMBL/GenBank/DDBJ databases">
        <title>Massive genome expansion in bonnet fungi (Mycena s.s.) driven by repeated elements and novel gene families across ecological guilds.</title>
        <authorList>
            <consortium name="Lawrence Berkeley National Laboratory"/>
            <person name="Harder C.B."/>
            <person name="Miyauchi S."/>
            <person name="Viragh M."/>
            <person name="Kuo A."/>
            <person name="Thoen E."/>
            <person name="Andreopoulos B."/>
            <person name="Lu D."/>
            <person name="Skrede I."/>
            <person name="Drula E."/>
            <person name="Henrissat B."/>
            <person name="Morin E."/>
            <person name="Kohler A."/>
            <person name="Barry K."/>
            <person name="LaButti K."/>
            <person name="Morin E."/>
            <person name="Salamov A."/>
            <person name="Lipzen A."/>
            <person name="Mereny Z."/>
            <person name="Hegedus B."/>
            <person name="Baldrian P."/>
            <person name="Stursova M."/>
            <person name="Weitz H."/>
            <person name="Taylor A."/>
            <person name="Grigoriev I.V."/>
            <person name="Nagy L.G."/>
            <person name="Martin F."/>
            <person name="Kauserud H."/>
        </authorList>
    </citation>
    <scope>NUCLEOTIDE SEQUENCE</scope>
    <source>
        <strain evidence="2">CBHHK188m</strain>
    </source>
</reference>
<dbReference type="SUPFAM" id="SSF52317">
    <property type="entry name" value="Class I glutamine amidotransferase-like"/>
    <property type="match status" value="1"/>
</dbReference>
<dbReference type="Gene3D" id="3.40.50.880">
    <property type="match status" value="1"/>
</dbReference>
<accession>A0AAD7J3S0</accession>
<evidence type="ECO:0000313" key="2">
    <source>
        <dbReference type="EMBL" id="KAJ7756095.1"/>
    </source>
</evidence>
<comment type="caution">
    <text evidence="2">The sequence shown here is derived from an EMBL/GenBank/DDBJ whole genome shotgun (WGS) entry which is preliminary data.</text>
</comment>
<dbReference type="InterPro" id="IPR002818">
    <property type="entry name" value="DJ-1/PfpI"/>
</dbReference>
<dbReference type="InterPro" id="IPR029062">
    <property type="entry name" value="Class_I_gatase-like"/>
</dbReference>
<protein>
    <submittedName>
        <fullName evidence="2">Class I glutamine amidotransferase-like protein</fullName>
    </submittedName>
</protein>
<evidence type="ECO:0000259" key="1">
    <source>
        <dbReference type="Pfam" id="PF01965"/>
    </source>
</evidence>
<dbReference type="EMBL" id="JARJLG010000062">
    <property type="protein sequence ID" value="KAJ7756095.1"/>
    <property type="molecule type" value="Genomic_DNA"/>
</dbReference>
<dbReference type="Proteomes" id="UP001215280">
    <property type="component" value="Unassembled WGS sequence"/>
</dbReference>
<proteinExistence type="predicted"/>